<dbReference type="STRING" id="1604334.SAMN05421546_2377"/>
<keyword evidence="6" id="KW-1185">Reference proteome</keyword>
<dbReference type="Proteomes" id="UP000241788">
    <property type="component" value="Unassembled WGS sequence"/>
</dbReference>
<dbReference type="GO" id="GO:0008770">
    <property type="term" value="F:[acyl-carrier-protein] phosphodiesterase activity"/>
    <property type="evidence" value="ECO:0007669"/>
    <property type="project" value="InterPro"/>
</dbReference>
<keyword evidence="4" id="KW-0276">Fatty acid metabolism</keyword>
<dbReference type="RefSeq" id="WP_076588472.1">
    <property type="nucleotide sequence ID" value="NZ_FTLW01000006.1"/>
</dbReference>
<keyword evidence="4" id="KW-0275">Fatty acid biosynthesis</keyword>
<dbReference type="InterPro" id="IPR007431">
    <property type="entry name" value="ACP_PD"/>
</dbReference>
<proteinExistence type="predicted"/>
<sequence>MNYLAHTWLARHSDEALLGGLLGDFIHGQVALLDWPLEVTHEILLHRRIDRYTDTHPAVTAARAGFGDLRRFAGIVLDVYFDHLLARDWSQWNDTPLSDFTARVYRILDEHHEQLPPRLKRIAPHMAAEDWLGSYRHRDSVDGAIRGISTRLSRNGDKLRACLPVLHADEANADAAFEAFFPELIKATSLMRADLHNEAASTP</sequence>
<evidence type="ECO:0000313" key="6">
    <source>
        <dbReference type="Proteomes" id="UP000241788"/>
    </source>
</evidence>
<evidence type="ECO:0000256" key="4">
    <source>
        <dbReference type="ARBA" id="ARBA00023160"/>
    </source>
</evidence>
<gene>
    <name evidence="5" type="ORF">SAMN05421546_2377</name>
</gene>
<keyword evidence="3" id="KW-0443">Lipid metabolism</keyword>
<dbReference type="GO" id="GO:0006633">
    <property type="term" value="P:fatty acid biosynthetic process"/>
    <property type="evidence" value="ECO:0007669"/>
    <property type="project" value="UniProtKB-KW"/>
</dbReference>
<keyword evidence="1" id="KW-0444">Lipid biosynthesis</keyword>
<dbReference type="PANTHER" id="PTHR38764">
    <property type="entry name" value="ACYL CARRIER PROTEIN PHOSPHODIESTERASE"/>
    <property type="match status" value="1"/>
</dbReference>
<dbReference type="AlphaFoldDB" id="A0A1N6Y4Y0"/>
<dbReference type="EMBL" id="FTLW01000006">
    <property type="protein sequence ID" value="SIR09613.1"/>
    <property type="molecule type" value="Genomic_DNA"/>
</dbReference>
<dbReference type="PANTHER" id="PTHR38764:SF1">
    <property type="entry name" value="ACYL CARRIER PROTEIN PHOSPHODIESTERASE"/>
    <property type="match status" value="1"/>
</dbReference>
<protein>
    <submittedName>
        <fullName evidence="5">Acyl carrier protein phosphodiesterase</fullName>
    </submittedName>
</protein>
<organism evidence="5 6">
    <name type="scientific">Solilutibacter tolerans</name>
    <dbReference type="NCBI Taxonomy" id="1604334"/>
    <lineage>
        <taxon>Bacteria</taxon>
        <taxon>Pseudomonadati</taxon>
        <taxon>Pseudomonadota</taxon>
        <taxon>Gammaproteobacteria</taxon>
        <taxon>Lysobacterales</taxon>
        <taxon>Lysobacteraceae</taxon>
        <taxon>Solilutibacter</taxon>
    </lineage>
</organism>
<keyword evidence="2" id="KW-0378">Hydrolase</keyword>
<dbReference type="PIRSF" id="PIRSF011489">
    <property type="entry name" value="DUF479"/>
    <property type="match status" value="1"/>
</dbReference>
<dbReference type="OrthoDB" id="8442777at2"/>
<reference evidence="6" key="1">
    <citation type="submission" date="2017-01" db="EMBL/GenBank/DDBJ databases">
        <authorList>
            <person name="Varghese N."/>
            <person name="Submissions S."/>
        </authorList>
    </citation>
    <scope>NUCLEOTIDE SEQUENCE [LARGE SCALE GENOMIC DNA]</scope>
    <source>
        <strain evidence="6">UM1</strain>
    </source>
</reference>
<name>A0A1N6Y4Y0_9GAMM</name>
<dbReference type="Pfam" id="PF04336">
    <property type="entry name" value="ACP_PD"/>
    <property type="match status" value="1"/>
</dbReference>
<evidence type="ECO:0000313" key="5">
    <source>
        <dbReference type="EMBL" id="SIR09613.1"/>
    </source>
</evidence>
<accession>A0A1N6Y4Y0</accession>
<evidence type="ECO:0000256" key="3">
    <source>
        <dbReference type="ARBA" id="ARBA00023098"/>
    </source>
</evidence>
<evidence type="ECO:0000256" key="1">
    <source>
        <dbReference type="ARBA" id="ARBA00022516"/>
    </source>
</evidence>
<evidence type="ECO:0000256" key="2">
    <source>
        <dbReference type="ARBA" id="ARBA00022801"/>
    </source>
</evidence>